<evidence type="ECO:0000313" key="4">
    <source>
        <dbReference type="Proteomes" id="UP000321513"/>
    </source>
</evidence>
<accession>A0A512BJE6</accession>
<dbReference type="SUPFAM" id="SSF52172">
    <property type="entry name" value="CheY-like"/>
    <property type="match status" value="1"/>
</dbReference>
<name>A0A512BJE6_9BACT</name>
<comment type="caution">
    <text evidence="3">The sequence shown here is derived from an EMBL/GenBank/DDBJ whole genome shotgun (WGS) entry which is preliminary data.</text>
</comment>
<evidence type="ECO:0000256" key="1">
    <source>
        <dbReference type="PROSITE-ProRule" id="PRU00169"/>
    </source>
</evidence>
<dbReference type="InterPro" id="IPR001789">
    <property type="entry name" value="Sig_transdc_resp-reg_receiver"/>
</dbReference>
<dbReference type="Gene3D" id="3.40.50.2300">
    <property type="match status" value="1"/>
</dbReference>
<feature type="domain" description="Response regulatory" evidence="2">
    <location>
        <begin position="1"/>
        <end position="86"/>
    </location>
</feature>
<feature type="modified residue" description="4-aspartylphosphate" evidence="1">
    <location>
        <position position="19"/>
    </location>
</feature>
<protein>
    <recommendedName>
        <fullName evidence="2">Response regulatory domain-containing protein</fullName>
    </recommendedName>
</protein>
<keyword evidence="4" id="KW-1185">Reference proteome</keyword>
<dbReference type="AlphaFoldDB" id="A0A512BJE6"/>
<dbReference type="GO" id="GO:0000160">
    <property type="term" value="P:phosphorelay signal transduction system"/>
    <property type="evidence" value="ECO:0007669"/>
    <property type="project" value="InterPro"/>
</dbReference>
<dbReference type="PROSITE" id="PS50110">
    <property type="entry name" value="RESPONSE_REGULATORY"/>
    <property type="match status" value="1"/>
</dbReference>
<reference evidence="3 4" key="1">
    <citation type="submission" date="2019-07" db="EMBL/GenBank/DDBJ databases">
        <title>Whole genome shotgun sequence of Segetibacter aerophilus NBRC 106135.</title>
        <authorList>
            <person name="Hosoyama A."/>
            <person name="Uohara A."/>
            <person name="Ohji S."/>
            <person name="Ichikawa N."/>
        </authorList>
    </citation>
    <scope>NUCLEOTIDE SEQUENCE [LARGE SCALE GENOMIC DNA]</scope>
    <source>
        <strain evidence="3 4">NBRC 106135</strain>
    </source>
</reference>
<dbReference type="Proteomes" id="UP000321513">
    <property type="component" value="Unassembled WGS sequence"/>
</dbReference>
<proteinExistence type="predicted"/>
<organism evidence="3 4">
    <name type="scientific">Segetibacter aerophilus</name>
    <dbReference type="NCBI Taxonomy" id="670293"/>
    <lineage>
        <taxon>Bacteria</taxon>
        <taxon>Pseudomonadati</taxon>
        <taxon>Bacteroidota</taxon>
        <taxon>Chitinophagia</taxon>
        <taxon>Chitinophagales</taxon>
        <taxon>Chitinophagaceae</taxon>
        <taxon>Segetibacter</taxon>
    </lineage>
</organism>
<dbReference type="OrthoDB" id="7631574at2"/>
<dbReference type="EMBL" id="BJYT01000039">
    <property type="protein sequence ID" value="GEO12088.1"/>
    <property type="molecule type" value="Genomic_DNA"/>
</dbReference>
<keyword evidence="1" id="KW-0597">Phosphoprotein</keyword>
<sequence length="93" mass="10981">MRDVVKNIKERIPHIFLIDINLGKTTGVECSRLIQSIPQLLPIPKILMSIYASRLQIDESEQIGCHYYFEKPPSFLERVDEMKKLFEKDWECN</sequence>
<evidence type="ECO:0000259" key="2">
    <source>
        <dbReference type="PROSITE" id="PS50110"/>
    </source>
</evidence>
<dbReference type="CDD" id="cd00156">
    <property type="entry name" value="REC"/>
    <property type="match status" value="1"/>
</dbReference>
<gene>
    <name evidence="3" type="ORF">SAE01_45840</name>
</gene>
<evidence type="ECO:0000313" key="3">
    <source>
        <dbReference type="EMBL" id="GEO12088.1"/>
    </source>
</evidence>
<dbReference type="InterPro" id="IPR011006">
    <property type="entry name" value="CheY-like_superfamily"/>
</dbReference>